<dbReference type="Proteomes" id="UP000758576">
    <property type="component" value="Unassembled WGS sequence"/>
</dbReference>
<dbReference type="Pfam" id="PF05717">
    <property type="entry name" value="TnpB_IS66"/>
    <property type="match status" value="1"/>
</dbReference>
<sequence>MRNNPVPLINLNRYHQAEMIIRFVFGLRFVSAMQWLAFVPKEFKLPGFGSYGRETGGVMLSVTGLNHFYYVRDFTDMRCKHSRVLSVIRERLHREPNDGDVFIVMSRNRRIVRMFSFDNRSYSLFEKKFVAGYQFMKVERNGADTVYRIAWKDVVLILENPIVKTLKIR</sequence>
<gene>
    <name evidence="2" type="primary">tnpB</name>
    <name evidence="2" type="ORF">KSX14_01980</name>
</gene>
<keyword evidence="1" id="KW-1133">Transmembrane helix</keyword>
<evidence type="ECO:0000313" key="3">
    <source>
        <dbReference type="Proteomes" id="UP000758576"/>
    </source>
</evidence>
<reference evidence="2" key="1">
    <citation type="submission" date="2021-06" db="EMBL/GenBank/DDBJ databases">
        <title>Collection of gut derived symbiotic bacterial strains cultured from healthy donors.</title>
        <authorList>
            <person name="Lin H."/>
            <person name="Littmann E."/>
            <person name="Pamer E.G."/>
        </authorList>
    </citation>
    <scope>NUCLEOTIDE SEQUENCE</scope>
    <source>
        <strain evidence="2">MSK.19.85</strain>
    </source>
</reference>
<evidence type="ECO:0000313" key="2">
    <source>
        <dbReference type="EMBL" id="MBV3487424.1"/>
    </source>
</evidence>
<proteinExistence type="predicted"/>
<name>A0AAP2IFI6_PHOVU</name>
<dbReference type="InterPro" id="IPR008878">
    <property type="entry name" value="Transposase_IS66_Orf2"/>
</dbReference>
<keyword evidence="1" id="KW-0472">Membrane</keyword>
<organism evidence="2 3">
    <name type="scientific">Phocaeicola vulgatus</name>
    <name type="common">Bacteroides vulgatus</name>
    <dbReference type="NCBI Taxonomy" id="821"/>
    <lineage>
        <taxon>Bacteria</taxon>
        <taxon>Pseudomonadati</taxon>
        <taxon>Bacteroidota</taxon>
        <taxon>Bacteroidia</taxon>
        <taxon>Bacteroidales</taxon>
        <taxon>Bacteroidaceae</taxon>
        <taxon>Phocaeicola</taxon>
    </lineage>
</organism>
<dbReference type="AlphaFoldDB" id="A0AAP2IFI6"/>
<keyword evidence="1" id="KW-0812">Transmembrane</keyword>
<accession>A0AAP2IFI6</accession>
<dbReference type="EMBL" id="JAHOGA010000002">
    <property type="protein sequence ID" value="MBV3487424.1"/>
    <property type="molecule type" value="Genomic_DNA"/>
</dbReference>
<evidence type="ECO:0000256" key="1">
    <source>
        <dbReference type="SAM" id="Phobius"/>
    </source>
</evidence>
<feature type="transmembrane region" description="Helical" evidence="1">
    <location>
        <begin position="20"/>
        <end position="39"/>
    </location>
</feature>
<comment type="caution">
    <text evidence="2">The sequence shown here is derived from an EMBL/GenBank/DDBJ whole genome shotgun (WGS) entry which is preliminary data.</text>
</comment>
<protein>
    <submittedName>
        <fullName evidence="2">IS66 family insertion sequence element accessory protein TnpB</fullName>
    </submittedName>
</protein>